<evidence type="ECO:0000256" key="2">
    <source>
        <dbReference type="SAM" id="MobiDB-lite"/>
    </source>
</evidence>
<feature type="region of interest" description="Disordered" evidence="2">
    <location>
        <begin position="800"/>
        <end position="871"/>
    </location>
</feature>
<dbReference type="Pfam" id="PF03398">
    <property type="entry name" value="Ist1"/>
    <property type="match status" value="1"/>
</dbReference>
<dbReference type="AlphaFoldDB" id="A0AAN8W3X2"/>
<gene>
    <name evidence="3" type="ORF">RJ641_025962</name>
</gene>
<feature type="region of interest" description="Disordered" evidence="2">
    <location>
        <begin position="885"/>
        <end position="1088"/>
    </location>
</feature>
<comment type="similarity">
    <text evidence="1">Belongs to the IST1 family.</text>
</comment>
<feature type="compositionally biased region" description="Basic and acidic residues" evidence="2">
    <location>
        <begin position="668"/>
        <end position="680"/>
    </location>
</feature>
<accession>A0AAN8W3X2</accession>
<feature type="compositionally biased region" description="Basic and acidic residues" evidence="2">
    <location>
        <begin position="182"/>
        <end position="204"/>
    </location>
</feature>
<feature type="compositionally biased region" description="Low complexity" evidence="2">
    <location>
        <begin position="410"/>
        <end position="420"/>
    </location>
</feature>
<dbReference type="EMBL" id="JBAMMX010000003">
    <property type="protein sequence ID" value="KAK6944860.1"/>
    <property type="molecule type" value="Genomic_DNA"/>
</dbReference>
<dbReference type="InterPro" id="IPR042277">
    <property type="entry name" value="IST1-like"/>
</dbReference>
<reference evidence="3 4" key="1">
    <citation type="submission" date="2023-12" db="EMBL/GenBank/DDBJ databases">
        <title>A high-quality genome assembly for Dillenia turbinata (Dilleniales).</title>
        <authorList>
            <person name="Chanderbali A."/>
        </authorList>
    </citation>
    <scope>NUCLEOTIDE SEQUENCE [LARGE SCALE GENOMIC DNA]</scope>
    <source>
        <strain evidence="3">LSX21</strain>
        <tissue evidence="3">Leaf</tissue>
    </source>
</reference>
<feature type="region of interest" description="Disordered" evidence="2">
    <location>
        <begin position="664"/>
        <end position="710"/>
    </location>
</feature>
<feature type="compositionally biased region" description="Polar residues" evidence="2">
    <location>
        <begin position="1025"/>
        <end position="1041"/>
    </location>
</feature>
<comment type="caution">
    <text evidence="3">The sequence shown here is derived from an EMBL/GenBank/DDBJ whole genome shotgun (WGS) entry which is preliminary data.</text>
</comment>
<feature type="compositionally biased region" description="Polar residues" evidence="2">
    <location>
        <begin position="697"/>
        <end position="710"/>
    </location>
</feature>
<feature type="region of interest" description="Disordered" evidence="2">
    <location>
        <begin position="176"/>
        <end position="204"/>
    </location>
</feature>
<evidence type="ECO:0000313" key="4">
    <source>
        <dbReference type="Proteomes" id="UP001370490"/>
    </source>
</evidence>
<feature type="compositionally biased region" description="Polar residues" evidence="2">
    <location>
        <begin position="570"/>
        <end position="587"/>
    </location>
</feature>
<feature type="region of interest" description="Disordered" evidence="2">
    <location>
        <begin position="541"/>
        <end position="587"/>
    </location>
</feature>
<evidence type="ECO:0000313" key="3">
    <source>
        <dbReference type="EMBL" id="KAK6944860.1"/>
    </source>
</evidence>
<keyword evidence="4" id="KW-1185">Reference proteome</keyword>
<dbReference type="PANTHER" id="PTHR12161:SF13">
    <property type="entry name" value="REGULATOR OF VPS4 ACTIVITY IN THE MVB PATHWAY PROTEIN"/>
    <property type="match status" value="1"/>
</dbReference>
<feature type="region of interest" description="Disordered" evidence="2">
    <location>
        <begin position="611"/>
        <end position="652"/>
    </location>
</feature>
<feature type="region of interest" description="Disordered" evidence="2">
    <location>
        <begin position="244"/>
        <end position="295"/>
    </location>
</feature>
<feature type="compositionally biased region" description="Basic and acidic residues" evidence="2">
    <location>
        <begin position="457"/>
        <end position="468"/>
    </location>
</feature>
<proteinExistence type="inferred from homology"/>
<sequence>MLHKSFKPAKCKISLKLAVSRIKLLKNKKDQQVKVMKRDLAQLLESGQEQTARIRVEHVVREEKTIAALDLIEIYCELVAARLPIIESQKNCPIDLKEAVASVIFASPRCADIPELQDVRKHLTAKYGKEFVSAAIELRPECGVSRLHDAPVNFGSQIAGPVQDSASVYHDSYRTETPAAAHPEHRPSGKESERTEFRHSRARNAWRDEESWNMEFKDATSAAQAAAESAERASLAARAAAELASHGKISRQHSAESQKSSGHDLRDRAPGDYTGSYLHGERFATDRGNSSYNRNTMQNECKTGVQNSSVHDVRNEVPENYPGSNYHVQNERAAGIVEGFQMEPQQSYVYDARNEEPGHHNHSNLHREHLAENNMDTLFHGRNSAQNQYVGGSGEGFYKDNEGSADRASRSSSMRSGRASVDAPVNILQQKDGHSQSISSEAEKRSSGVADIFVGGKEGKNDENKGHSGEVGLGRKSSEVSYRTHSSIGEDYNVFFDSARESEDLLGSISHGNTDGDAKQPNQDDNAAVVFDDYGSYDDDCRFDSGNGGQKSNIGFSSPSGTSPKHRSVNTETWSSRQKTSESLLNSGSGSILFTERQTFSVFPESVTELATSSQPAEMLPASFDHSDGPSSESEDEHENFKPKQNVSQSSPIQCIDLSTEGFSQRKGQLETDKPQKEEQIADSPSEWRSSDLPKSLLSSRSDMSLTGNQDHISHSVNEVKVQPSHQLSNLSSGPEFEDNLWMSMSADMEKDSEIESQSNLDGDEWKFGRLIGGFRNKGSVQPPYARNPSTDSSFMFKQADVETSSSHERSTIPVSSKVDGSITSQVCEQEDRYNQNITLKINRKPRASPAVKSYDTDDDSSDKEFSQEASGSNIRLFDQYAAVQSDNKSTSKAPVPFFDSDQEDTPKQTPTHKSSLAGGISRRTKVSPIKSQISSSRVTTASEASKVTTASEISTPDIRVERKPSSRSAHAKNFVTKPIHQNTEQPKSIEKGAFEPMTKSKFVPQAILKSTAVERSSTPEKTKTSGSTERQSSAASLKTASFSSVESTKTTSSVSETPLKKASHVHPKLPDYDDLAARLQSLGTNRE</sequence>
<dbReference type="Gene3D" id="1.20.1260.60">
    <property type="entry name" value="Vacuolar protein sorting-associated protein Ist1"/>
    <property type="match status" value="1"/>
</dbReference>
<dbReference type="InterPro" id="IPR005061">
    <property type="entry name" value="Ist1"/>
</dbReference>
<feature type="compositionally biased region" description="Polar residues" evidence="2">
    <location>
        <begin position="643"/>
        <end position="652"/>
    </location>
</feature>
<organism evidence="3 4">
    <name type="scientific">Dillenia turbinata</name>
    <dbReference type="NCBI Taxonomy" id="194707"/>
    <lineage>
        <taxon>Eukaryota</taxon>
        <taxon>Viridiplantae</taxon>
        <taxon>Streptophyta</taxon>
        <taxon>Embryophyta</taxon>
        <taxon>Tracheophyta</taxon>
        <taxon>Spermatophyta</taxon>
        <taxon>Magnoliopsida</taxon>
        <taxon>eudicotyledons</taxon>
        <taxon>Gunneridae</taxon>
        <taxon>Pentapetalae</taxon>
        <taxon>Dilleniales</taxon>
        <taxon>Dilleniaceae</taxon>
        <taxon>Dillenia</taxon>
    </lineage>
</organism>
<feature type="compositionally biased region" description="Basic and acidic residues" evidence="2">
    <location>
        <begin position="397"/>
        <end position="409"/>
    </location>
</feature>
<dbReference type="GO" id="GO:0015031">
    <property type="term" value="P:protein transport"/>
    <property type="evidence" value="ECO:0007669"/>
    <property type="project" value="InterPro"/>
</dbReference>
<feature type="compositionally biased region" description="Low complexity" evidence="2">
    <location>
        <begin position="1042"/>
        <end position="1058"/>
    </location>
</feature>
<feature type="region of interest" description="Disordered" evidence="2">
    <location>
        <begin position="384"/>
        <end position="479"/>
    </location>
</feature>
<feature type="compositionally biased region" description="Basic and acidic residues" evidence="2">
    <location>
        <begin position="253"/>
        <end position="270"/>
    </location>
</feature>
<dbReference type="Proteomes" id="UP001370490">
    <property type="component" value="Unassembled WGS sequence"/>
</dbReference>
<name>A0AAN8W3X2_9MAGN</name>
<feature type="compositionally biased region" description="Polar residues" evidence="2">
    <location>
        <begin position="550"/>
        <end position="563"/>
    </location>
</feature>
<feature type="compositionally biased region" description="Polar residues" evidence="2">
    <location>
        <begin position="930"/>
        <end position="955"/>
    </location>
</feature>
<dbReference type="PANTHER" id="PTHR12161">
    <property type="entry name" value="IST1 FAMILY MEMBER"/>
    <property type="match status" value="1"/>
</dbReference>
<evidence type="ECO:0000256" key="1">
    <source>
        <dbReference type="ARBA" id="ARBA00005536"/>
    </source>
</evidence>
<dbReference type="FunFam" id="1.20.1260.60:FF:000003">
    <property type="entry name" value="IST1-like protein isoform A"/>
    <property type="match status" value="1"/>
</dbReference>
<protein>
    <submittedName>
        <fullName evidence="3">Vacuolar protein sorting-associated protein Ist1</fullName>
    </submittedName>
</protein>